<dbReference type="VEuPathDB" id="TriTrypDB:TM35_000011190"/>
<dbReference type="GO" id="GO:0019843">
    <property type="term" value="F:rRNA binding"/>
    <property type="evidence" value="ECO:0007669"/>
    <property type="project" value="TreeGrafter"/>
</dbReference>
<dbReference type="PANTHER" id="PTHR14577">
    <property type="entry name" value="NUCLEOLAR PROTEIN 12"/>
    <property type="match status" value="1"/>
</dbReference>
<dbReference type="GeneID" id="39980580"/>
<name>A0A1X0P8J9_9TRYP</name>
<evidence type="ECO:0000256" key="2">
    <source>
        <dbReference type="ARBA" id="ARBA00007175"/>
    </source>
</evidence>
<feature type="compositionally biased region" description="Basic and acidic residues" evidence="5">
    <location>
        <begin position="10"/>
        <end position="30"/>
    </location>
</feature>
<dbReference type="EMBL" id="NBCO01000001">
    <property type="protein sequence ID" value="ORC93242.1"/>
    <property type="molecule type" value="Genomic_DNA"/>
</dbReference>
<feature type="region of interest" description="Disordered" evidence="5">
    <location>
        <begin position="263"/>
        <end position="306"/>
    </location>
</feature>
<evidence type="ECO:0000313" key="6">
    <source>
        <dbReference type="EMBL" id="ORC93242.1"/>
    </source>
</evidence>
<dbReference type="RefSeq" id="XP_028887308.1">
    <property type="nucleotide sequence ID" value="XM_029020800.1"/>
</dbReference>
<keyword evidence="7" id="KW-1185">Reference proteome</keyword>
<organism evidence="6 7">
    <name type="scientific">Trypanosoma theileri</name>
    <dbReference type="NCBI Taxonomy" id="67003"/>
    <lineage>
        <taxon>Eukaryota</taxon>
        <taxon>Discoba</taxon>
        <taxon>Euglenozoa</taxon>
        <taxon>Kinetoplastea</taxon>
        <taxon>Metakinetoplastina</taxon>
        <taxon>Trypanosomatida</taxon>
        <taxon>Trypanosomatidae</taxon>
        <taxon>Trypanosoma</taxon>
    </lineage>
</organism>
<dbReference type="Pfam" id="PF09805">
    <property type="entry name" value="Nop25"/>
    <property type="match status" value="1"/>
</dbReference>
<feature type="compositionally biased region" description="Basic residues" evidence="5">
    <location>
        <begin position="284"/>
        <end position="306"/>
    </location>
</feature>
<comment type="caution">
    <text evidence="6">The sequence shown here is derived from an EMBL/GenBank/DDBJ whole genome shotgun (WGS) entry which is preliminary data.</text>
</comment>
<protein>
    <recommendedName>
        <fullName evidence="8">Nucleolar protein 12</fullName>
    </recommendedName>
</protein>
<reference evidence="6 7" key="1">
    <citation type="submission" date="2017-03" db="EMBL/GenBank/DDBJ databases">
        <title>An alternative strategy for trypanosome survival in the mammalian bloodstream revealed through genome and transcriptome analysis of the ubiquitous bovine parasite Trypanosoma (Megatrypanum) theileri.</title>
        <authorList>
            <person name="Kelly S."/>
            <person name="Ivens A."/>
            <person name="Mott A."/>
            <person name="O'Neill E."/>
            <person name="Emms D."/>
            <person name="Macleod O."/>
            <person name="Voorheis P."/>
            <person name="Matthews J."/>
            <person name="Matthews K."/>
            <person name="Carrington M."/>
        </authorList>
    </citation>
    <scope>NUCLEOTIDE SEQUENCE [LARGE SCALE GENOMIC DNA]</scope>
    <source>
        <strain evidence="6">Edinburgh</strain>
    </source>
</reference>
<gene>
    <name evidence="6" type="ORF">TM35_000011190</name>
</gene>
<sequence length="306" mass="34951">MNSGSYAGESSDKKKKEKKGFKVDRYENYQRKQLKKLTGRDSSKNNNGNKNGRRVKAIVFDDTSRREFLLTMHKRKNERRVKAFVDAKQKMRRENAKTRRAQREEARQAYNRFAAVPILPNFTYQLPRENEDDISEEGEDEDEEQGVMLDNETLEGDTTTTIAAKGNSKRRRILAAEKTVHVMPSTMLGENDETEPSASISHCSNRIDDDYVTVEVKPLFGKPTATYTDATGTSVRTTSALPSNDFSDLPEVVEQELLRLKKETKGAAKTKPRSQTLKVLEKIRKIKKHSRKGHGKKTAKGKRRNR</sequence>
<dbReference type="AlphaFoldDB" id="A0A1X0P8J9"/>
<dbReference type="GO" id="GO:0005730">
    <property type="term" value="C:nucleolus"/>
    <property type="evidence" value="ECO:0007669"/>
    <property type="project" value="UniProtKB-SubCell"/>
</dbReference>
<proteinExistence type="inferred from homology"/>
<accession>A0A1X0P8J9</accession>
<dbReference type="Proteomes" id="UP000192257">
    <property type="component" value="Unassembled WGS sequence"/>
</dbReference>
<evidence type="ECO:0000256" key="3">
    <source>
        <dbReference type="ARBA" id="ARBA00023054"/>
    </source>
</evidence>
<feature type="compositionally biased region" description="Acidic residues" evidence="5">
    <location>
        <begin position="130"/>
        <end position="145"/>
    </location>
</feature>
<feature type="region of interest" description="Disordered" evidence="5">
    <location>
        <begin position="130"/>
        <end position="157"/>
    </location>
</feature>
<feature type="region of interest" description="Disordered" evidence="5">
    <location>
        <begin position="1"/>
        <end position="58"/>
    </location>
</feature>
<dbReference type="PANTHER" id="PTHR14577:SF0">
    <property type="entry name" value="NUCLEOLAR PROTEIN 12"/>
    <property type="match status" value="1"/>
</dbReference>
<comment type="similarity">
    <text evidence="2">Belongs to the RRP17 family.</text>
</comment>
<evidence type="ECO:0000256" key="1">
    <source>
        <dbReference type="ARBA" id="ARBA00004604"/>
    </source>
</evidence>
<dbReference type="InterPro" id="IPR019186">
    <property type="entry name" value="Nucleolar_protein_12"/>
</dbReference>
<comment type="subcellular location">
    <subcellularLocation>
        <location evidence="1">Nucleus</location>
        <location evidence="1">Nucleolus</location>
    </subcellularLocation>
</comment>
<dbReference type="OrthoDB" id="273406at2759"/>
<evidence type="ECO:0000256" key="5">
    <source>
        <dbReference type="SAM" id="MobiDB-lite"/>
    </source>
</evidence>
<keyword evidence="3" id="KW-0175">Coiled coil</keyword>
<evidence type="ECO:0000313" key="7">
    <source>
        <dbReference type="Proteomes" id="UP000192257"/>
    </source>
</evidence>
<keyword evidence="4" id="KW-0539">Nucleus</keyword>
<evidence type="ECO:0008006" key="8">
    <source>
        <dbReference type="Google" id="ProtNLM"/>
    </source>
</evidence>
<evidence type="ECO:0000256" key="4">
    <source>
        <dbReference type="ARBA" id="ARBA00023242"/>
    </source>
</evidence>